<dbReference type="PANTHER" id="PTHR21137:SF35">
    <property type="entry name" value="ODORANT RECEPTOR 19A-RELATED"/>
    <property type="match status" value="1"/>
</dbReference>
<keyword evidence="8 10" id="KW-0675">Receptor</keyword>
<comment type="similarity">
    <text evidence="10">Belongs to the insect chemoreceptor superfamily. Heteromeric odorant receptor channel (TC 1.A.69) family.</text>
</comment>
<feature type="transmembrane region" description="Helical" evidence="10">
    <location>
        <begin position="36"/>
        <end position="55"/>
    </location>
</feature>
<dbReference type="Pfam" id="PF02949">
    <property type="entry name" value="7tm_6"/>
    <property type="match status" value="1"/>
</dbReference>
<dbReference type="PANTHER" id="PTHR21137">
    <property type="entry name" value="ODORANT RECEPTOR"/>
    <property type="match status" value="1"/>
</dbReference>
<evidence type="ECO:0000256" key="1">
    <source>
        <dbReference type="ARBA" id="ARBA00004651"/>
    </source>
</evidence>
<evidence type="ECO:0000256" key="9">
    <source>
        <dbReference type="ARBA" id="ARBA00023224"/>
    </source>
</evidence>
<comment type="subcellular location">
    <subcellularLocation>
        <location evidence="1 10">Cell membrane</location>
        <topology evidence="1 10">Multi-pass membrane protein</topology>
    </subcellularLocation>
</comment>
<dbReference type="GO" id="GO:0005886">
    <property type="term" value="C:plasma membrane"/>
    <property type="evidence" value="ECO:0007669"/>
    <property type="project" value="UniProtKB-SubCell"/>
</dbReference>
<keyword evidence="6 10" id="KW-1133">Transmembrane helix</keyword>
<comment type="caution">
    <text evidence="10">Lacks conserved residue(s) required for the propagation of feature annotation.</text>
</comment>
<keyword evidence="2" id="KW-1003">Cell membrane</keyword>
<protein>
    <recommendedName>
        <fullName evidence="10">Odorant receptor</fullName>
    </recommendedName>
</protein>
<comment type="caution">
    <text evidence="11">The sequence shown here is derived from an EMBL/GenBank/DDBJ whole genome shotgun (WGS) entry which is preliminary data.</text>
</comment>
<keyword evidence="7 10" id="KW-0472">Membrane</keyword>
<dbReference type="EMBL" id="JASPKY010000647">
    <property type="protein sequence ID" value="KAK9687382.1"/>
    <property type="molecule type" value="Genomic_DNA"/>
</dbReference>
<evidence type="ECO:0000256" key="8">
    <source>
        <dbReference type="ARBA" id="ARBA00023170"/>
    </source>
</evidence>
<keyword evidence="12" id="KW-1185">Reference proteome</keyword>
<dbReference type="InterPro" id="IPR004117">
    <property type="entry name" value="7tm6_olfct_rcpt"/>
</dbReference>
<gene>
    <name evidence="11" type="ORF">QE152_g36478</name>
</gene>
<evidence type="ECO:0000313" key="12">
    <source>
        <dbReference type="Proteomes" id="UP001458880"/>
    </source>
</evidence>
<dbReference type="GO" id="GO:0007165">
    <property type="term" value="P:signal transduction"/>
    <property type="evidence" value="ECO:0007669"/>
    <property type="project" value="UniProtKB-KW"/>
</dbReference>
<accession>A0AAW1IDK2</accession>
<evidence type="ECO:0000256" key="6">
    <source>
        <dbReference type="ARBA" id="ARBA00022989"/>
    </source>
</evidence>
<evidence type="ECO:0000256" key="2">
    <source>
        <dbReference type="ARBA" id="ARBA00022475"/>
    </source>
</evidence>
<evidence type="ECO:0000256" key="5">
    <source>
        <dbReference type="ARBA" id="ARBA00022725"/>
    </source>
</evidence>
<proteinExistence type="inferred from homology"/>
<keyword evidence="9 10" id="KW-0807">Transducer</keyword>
<organism evidence="11 12">
    <name type="scientific">Popillia japonica</name>
    <name type="common">Japanese beetle</name>
    <dbReference type="NCBI Taxonomy" id="7064"/>
    <lineage>
        <taxon>Eukaryota</taxon>
        <taxon>Metazoa</taxon>
        <taxon>Ecdysozoa</taxon>
        <taxon>Arthropoda</taxon>
        <taxon>Hexapoda</taxon>
        <taxon>Insecta</taxon>
        <taxon>Pterygota</taxon>
        <taxon>Neoptera</taxon>
        <taxon>Endopterygota</taxon>
        <taxon>Coleoptera</taxon>
        <taxon>Polyphaga</taxon>
        <taxon>Scarabaeiformia</taxon>
        <taxon>Scarabaeidae</taxon>
        <taxon>Rutelinae</taxon>
        <taxon>Popillia</taxon>
    </lineage>
</organism>
<keyword evidence="5 10" id="KW-0552">Olfaction</keyword>
<feature type="transmembrane region" description="Helical" evidence="10">
    <location>
        <begin position="125"/>
        <end position="144"/>
    </location>
</feature>
<feature type="transmembrane region" description="Helical" evidence="10">
    <location>
        <begin position="171"/>
        <end position="197"/>
    </location>
</feature>
<dbReference type="GO" id="GO:0005549">
    <property type="term" value="F:odorant binding"/>
    <property type="evidence" value="ECO:0007669"/>
    <property type="project" value="InterPro"/>
</dbReference>
<evidence type="ECO:0000256" key="10">
    <source>
        <dbReference type="RuleBase" id="RU351113"/>
    </source>
</evidence>
<evidence type="ECO:0000256" key="7">
    <source>
        <dbReference type="ARBA" id="ARBA00023136"/>
    </source>
</evidence>
<dbReference type="Proteomes" id="UP001458880">
    <property type="component" value="Unassembled WGS sequence"/>
</dbReference>
<name>A0AAW1IDK2_POPJA</name>
<evidence type="ECO:0000313" key="11">
    <source>
        <dbReference type="EMBL" id="KAK9687382.1"/>
    </source>
</evidence>
<feature type="transmembrane region" description="Helical" evidence="10">
    <location>
        <begin position="271"/>
        <end position="293"/>
    </location>
</feature>
<sequence>MESLYKLQMLPVTLNLYKFIGETTATASKKLILFRLWNCLVLCIALGYIGVNFLLVEADFYVRTLQSLTYLSQPLLKYVMLIKQKSTINKLLWNILTTSWNYRWFGERIAANTERVYRIVQYTQLSMIIGGVINVIVCLARPLVVATDGMPIESHIPHTVTMTAVVLFSQMYSFLLTAIVVIGYDFIYVSSCIHVILQLRLVKLRMQQALNMFNEKSTSVLLHCIKHHQFLLSMFFCMTDIYSILLLYHYITTLVTICTVILELFLRQLDAATYITNTVGIAFLLIQFALYTFPAEQVATEFSDISIAVYTSKWYRNNIKIQKLVLYIIMKSQKRLYFTGAGLVDINAEAFEARQNEVNSTAVQNAPRYWQGNGKAAAGIPPALFETSVG</sequence>
<evidence type="ECO:0000256" key="4">
    <source>
        <dbReference type="ARBA" id="ARBA00022692"/>
    </source>
</evidence>
<keyword evidence="4 10" id="KW-0812">Transmembrane</keyword>
<keyword evidence="3 10" id="KW-0716">Sensory transduction</keyword>
<dbReference type="GO" id="GO:0004984">
    <property type="term" value="F:olfactory receptor activity"/>
    <property type="evidence" value="ECO:0007669"/>
    <property type="project" value="InterPro"/>
</dbReference>
<reference evidence="11 12" key="1">
    <citation type="journal article" date="2024" name="BMC Genomics">
        <title>De novo assembly and annotation of Popillia japonica's genome with initial clues to its potential as an invasive pest.</title>
        <authorList>
            <person name="Cucini C."/>
            <person name="Boschi S."/>
            <person name="Funari R."/>
            <person name="Cardaioli E."/>
            <person name="Iannotti N."/>
            <person name="Marturano G."/>
            <person name="Paoli F."/>
            <person name="Bruttini M."/>
            <person name="Carapelli A."/>
            <person name="Frati F."/>
            <person name="Nardi F."/>
        </authorList>
    </citation>
    <scope>NUCLEOTIDE SEQUENCE [LARGE SCALE GENOMIC DNA]</scope>
    <source>
        <strain evidence="11">DMR45628</strain>
    </source>
</reference>
<evidence type="ECO:0000256" key="3">
    <source>
        <dbReference type="ARBA" id="ARBA00022606"/>
    </source>
</evidence>
<dbReference type="AlphaFoldDB" id="A0AAW1IDK2"/>